<evidence type="ECO:0000256" key="2">
    <source>
        <dbReference type="ARBA" id="ARBA00012695"/>
    </source>
</evidence>
<dbReference type="STRING" id="341663.Q0C8U9"/>
<dbReference type="SUPFAM" id="SSF51730">
    <property type="entry name" value="FAD-linked oxidoreductase"/>
    <property type="match status" value="1"/>
</dbReference>
<feature type="domain" description="Proline dehydrogenase" evidence="6">
    <location>
        <begin position="205"/>
        <end position="463"/>
    </location>
</feature>
<dbReference type="eggNOG" id="KOG0186">
    <property type="taxonomic scope" value="Eukaryota"/>
</dbReference>
<organism evidence="7 8">
    <name type="scientific">Aspergillus terreus (strain NIH 2624 / FGSC A1156)</name>
    <dbReference type="NCBI Taxonomy" id="341663"/>
    <lineage>
        <taxon>Eukaryota</taxon>
        <taxon>Fungi</taxon>
        <taxon>Dikarya</taxon>
        <taxon>Ascomycota</taxon>
        <taxon>Pezizomycotina</taxon>
        <taxon>Eurotiomycetes</taxon>
        <taxon>Eurotiomycetidae</taxon>
        <taxon>Eurotiales</taxon>
        <taxon>Aspergillaceae</taxon>
        <taxon>Aspergillus</taxon>
        <taxon>Aspergillus subgen. Circumdati</taxon>
    </lineage>
</organism>
<keyword evidence="5" id="KW-0285">Flavoprotein</keyword>
<dbReference type="InterPro" id="IPR002872">
    <property type="entry name" value="Proline_DH_dom"/>
</dbReference>
<evidence type="ECO:0000313" key="7">
    <source>
        <dbReference type="EMBL" id="EAU30076.1"/>
    </source>
</evidence>
<dbReference type="EC" id="1.5.5.2" evidence="2 5"/>
<name>Q0C8U9_ASPTN</name>
<comment type="cofactor">
    <cofactor evidence="5">
        <name>FAD</name>
        <dbReference type="ChEBI" id="CHEBI:57692"/>
    </cofactor>
</comment>
<dbReference type="InterPro" id="IPR029041">
    <property type="entry name" value="FAD-linked_oxidoreductase-like"/>
</dbReference>
<dbReference type="EMBL" id="CH476608">
    <property type="protein sequence ID" value="EAU30076.1"/>
    <property type="molecule type" value="Genomic_DNA"/>
</dbReference>
<dbReference type="PANTHER" id="PTHR13914:SF0">
    <property type="entry name" value="PROLINE DEHYDROGENASE 1, MITOCHONDRIAL"/>
    <property type="match status" value="1"/>
</dbReference>
<dbReference type="GO" id="GO:0004657">
    <property type="term" value="F:proline dehydrogenase activity"/>
    <property type="evidence" value="ECO:0007669"/>
    <property type="project" value="UniProtKB-EC"/>
</dbReference>
<keyword evidence="3 5" id="KW-0560">Oxidoreductase</keyword>
<comment type="similarity">
    <text evidence="1 5">Belongs to the proline oxidase family.</text>
</comment>
<dbReference type="Proteomes" id="UP000007963">
    <property type="component" value="Unassembled WGS sequence"/>
</dbReference>
<protein>
    <recommendedName>
        <fullName evidence="2 5">Proline dehydrogenase</fullName>
        <ecNumber evidence="2 5">1.5.5.2</ecNumber>
    </recommendedName>
</protein>
<evidence type="ECO:0000256" key="3">
    <source>
        <dbReference type="ARBA" id="ARBA00023002"/>
    </source>
</evidence>
<evidence type="ECO:0000256" key="5">
    <source>
        <dbReference type="RuleBase" id="RU364054"/>
    </source>
</evidence>
<evidence type="ECO:0000259" key="6">
    <source>
        <dbReference type="Pfam" id="PF01619"/>
    </source>
</evidence>
<sequence length="486" mass="53572">MAPLSRPLPLWTLKPGYTAYYVISGATSRRFISNSKSTATPDIPIPQQGASVAPTAHNNAPPPALSALPFPMLLRSLFINTVSSHPLLLSPTLRALKFLCKPGRTWIFDVDRNPLLHAILKATFYRQFCAGESPSETRAVVQSLKDLGLRGVILTYAKETVFDVHDKAVSGPDTENLVSGDNITSCPSISAWREGTLKTIDLVDEGDYLALKLTGAGPAVTNAFSKGDLPPTQMLTALRDICTKCQEKGVRIIVDAESQNFQRGIARVTLDLMRTYNRNGSALVYNTYQAYLKAMPITLKAHLEAASQEGFTLGLKLVRGAYLATDERSLFHDTKEDTDRAYDTIAQGALRQELWEYGAQGSSHGKQFPSVNLFLASHNRKSLLAARQLHQQRLREQLPTVPVGFGQLHGMADEVSFSLVQLKDEAGSSPDVYKCSSWGSMSECLAYMTRRAIENRDAAGRTKDEYAALKVEVRRRLLRFFSLSSN</sequence>
<dbReference type="Pfam" id="PF01619">
    <property type="entry name" value="Pro_dh"/>
    <property type="match status" value="1"/>
</dbReference>
<dbReference type="GO" id="GO:0010133">
    <property type="term" value="P:L-proline catabolic process to L-glutamate"/>
    <property type="evidence" value="ECO:0007669"/>
    <property type="project" value="TreeGrafter"/>
</dbReference>
<dbReference type="AlphaFoldDB" id="Q0C8U9"/>
<proteinExistence type="inferred from homology"/>
<reference evidence="8" key="1">
    <citation type="submission" date="2005-09" db="EMBL/GenBank/DDBJ databases">
        <title>Annotation of the Aspergillus terreus NIH2624 genome.</title>
        <authorList>
            <person name="Birren B.W."/>
            <person name="Lander E.S."/>
            <person name="Galagan J.E."/>
            <person name="Nusbaum C."/>
            <person name="Devon K."/>
            <person name="Henn M."/>
            <person name="Ma L.-J."/>
            <person name="Jaffe D.B."/>
            <person name="Butler J."/>
            <person name="Alvarez P."/>
            <person name="Gnerre S."/>
            <person name="Grabherr M."/>
            <person name="Kleber M."/>
            <person name="Mauceli E.W."/>
            <person name="Brockman W."/>
            <person name="Rounsley S."/>
            <person name="Young S.K."/>
            <person name="LaButti K."/>
            <person name="Pushparaj V."/>
            <person name="DeCaprio D."/>
            <person name="Crawford M."/>
            <person name="Koehrsen M."/>
            <person name="Engels R."/>
            <person name="Montgomery P."/>
            <person name="Pearson M."/>
            <person name="Howarth C."/>
            <person name="Larson L."/>
            <person name="Luoma S."/>
            <person name="White J."/>
            <person name="Alvarado L."/>
            <person name="Kodira C.D."/>
            <person name="Zeng Q."/>
            <person name="Oleary S."/>
            <person name="Yandava C."/>
            <person name="Denning D.W."/>
            <person name="Nierman W.C."/>
            <person name="Milne T."/>
            <person name="Madden K."/>
        </authorList>
    </citation>
    <scope>NUCLEOTIDE SEQUENCE [LARGE SCALE GENOMIC DNA]</scope>
    <source>
        <strain evidence="8">NIH 2624 / FGSC A1156</strain>
    </source>
</reference>
<dbReference type="RefSeq" id="XP_001218507.1">
    <property type="nucleotide sequence ID" value="XM_001218506.1"/>
</dbReference>
<dbReference type="VEuPathDB" id="FungiDB:ATEG_09885"/>
<gene>
    <name evidence="7" type="ORF">ATEG_09885</name>
</gene>
<comment type="function">
    <text evidence="5">Converts proline to delta-1-pyrroline-5-carboxylate.</text>
</comment>
<evidence type="ECO:0000256" key="4">
    <source>
        <dbReference type="ARBA" id="ARBA00023062"/>
    </source>
</evidence>
<keyword evidence="5" id="KW-0274">FAD</keyword>
<accession>Q0C8U9</accession>
<keyword evidence="4 5" id="KW-0642">Proline metabolism</keyword>
<evidence type="ECO:0000256" key="1">
    <source>
        <dbReference type="ARBA" id="ARBA00005869"/>
    </source>
</evidence>
<dbReference type="GO" id="GO:0005739">
    <property type="term" value="C:mitochondrion"/>
    <property type="evidence" value="ECO:0007669"/>
    <property type="project" value="TreeGrafter"/>
</dbReference>
<dbReference type="OMA" id="AESQHYQ"/>
<evidence type="ECO:0000313" key="8">
    <source>
        <dbReference type="Proteomes" id="UP000007963"/>
    </source>
</evidence>
<dbReference type="GeneID" id="4354418"/>
<dbReference type="InterPro" id="IPR015659">
    <property type="entry name" value="Proline_oxidase"/>
</dbReference>
<dbReference type="PANTHER" id="PTHR13914">
    <property type="entry name" value="PROLINE OXIDASE"/>
    <property type="match status" value="1"/>
</dbReference>
<dbReference type="HOGENOM" id="CLU_018202_0_1_1"/>
<dbReference type="OrthoDB" id="5464at2759"/>
<dbReference type="GO" id="GO:0071949">
    <property type="term" value="F:FAD binding"/>
    <property type="evidence" value="ECO:0007669"/>
    <property type="project" value="TreeGrafter"/>
</dbReference>
<comment type="catalytic activity">
    <reaction evidence="5">
        <text>L-proline + a quinone = (S)-1-pyrroline-5-carboxylate + a quinol + H(+)</text>
        <dbReference type="Rhea" id="RHEA:23784"/>
        <dbReference type="ChEBI" id="CHEBI:15378"/>
        <dbReference type="ChEBI" id="CHEBI:17388"/>
        <dbReference type="ChEBI" id="CHEBI:24646"/>
        <dbReference type="ChEBI" id="CHEBI:60039"/>
        <dbReference type="ChEBI" id="CHEBI:132124"/>
        <dbReference type="EC" id="1.5.5.2"/>
    </reaction>
</comment>
<dbReference type="Gene3D" id="3.20.20.220">
    <property type="match status" value="1"/>
</dbReference>